<keyword evidence="3 11" id="KW-0808">Transferase</keyword>
<dbReference type="Pfam" id="PF17657">
    <property type="entry name" value="DNA_pol3_finger"/>
    <property type="match status" value="1"/>
</dbReference>
<keyword evidence="4 11" id="KW-0548">Nucleotidyltransferase</keyword>
<dbReference type="InterPro" id="IPR003141">
    <property type="entry name" value="Pol/His_phosphatase_N"/>
</dbReference>
<name>A0A9D1IVE5_9FIRM</name>
<evidence type="ECO:0000256" key="2">
    <source>
        <dbReference type="ARBA" id="ARBA00022490"/>
    </source>
</evidence>
<feature type="domain" description="Polymerase/histidinol phosphatase N-terminal" evidence="13">
    <location>
        <begin position="322"/>
        <end position="395"/>
    </location>
</feature>
<dbReference type="Pfam" id="PF02811">
    <property type="entry name" value="PHP"/>
    <property type="match status" value="1"/>
</dbReference>
<dbReference type="Gene3D" id="1.10.150.700">
    <property type="entry name" value="PolC, middle finger domain"/>
    <property type="match status" value="1"/>
</dbReference>
<accession>A0A9D1IVE5</accession>
<dbReference type="PANTHER" id="PTHR32294:SF5">
    <property type="entry name" value="DNA POLYMERASE III POLC-TYPE"/>
    <property type="match status" value="1"/>
</dbReference>
<reference evidence="14" key="2">
    <citation type="journal article" date="2021" name="PeerJ">
        <title>Extensive microbial diversity within the chicken gut microbiome revealed by metagenomics and culture.</title>
        <authorList>
            <person name="Gilroy R."/>
            <person name="Ravi A."/>
            <person name="Getino M."/>
            <person name="Pursley I."/>
            <person name="Horton D.L."/>
            <person name="Alikhan N.F."/>
            <person name="Baker D."/>
            <person name="Gharbi K."/>
            <person name="Hall N."/>
            <person name="Watson M."/>
            <person name="Adriaenssens E.M."/>
            <person name="Foster-Nyarko E."/>
            <person name="Jarju S."/>
            <person name="Secka A."/>
            <person name="Antonio M."/>
            <person name="Oren A."/>
            <person name="Chaudhuri R.R."/>
            <person name="La Ragione R."/>
            <person name="Hildebrand F."/>
            <person name="Pallen M.J."/>
        </authorList>
    </citation>
    <scope>NUCLEOTIDE SEQUENCE</scope>
    <source>
        <strain evidence="14">ChiBcec15-4380</strain>
    </source>
</reference>
<dbReference type="InterPro" id="IPR012337">
    <property type="entry name" value="RNaseH-like_sf"/>
</dbReference>
<dbReference type="InterPro" id="IPR044923">
    <property type="entry name" value="PolC_middle_finger_sf"/>
</dbReference>
<dbReference type="SMART" id="SM00479">
    <property type="entry name" value="EXOIII"/>
    <property type="match status" value="1"/>
</dbReference>
<proteinExistence type="inferred from homology"/>
<dbReference type="Gene3D" id="6.10.140.1510">
    <property type="match status" value="1"/>
</dbReference>
<evidence type="ECO:0000313" key="14">
    <source>
        <dbReference type="EMBL" id="HIR50017.1"/>
    </source>
</evidence>
<dbReference type="InterPro" id="IPR006308">
    <property type="entry name" value="Pol_III_a_PolC-type_gram_pos"/>
</dbReference>
<evidence type="ECO:0000256" key="7">
    <source>
        <dbReference type="ARBA" id="ARBA00022801"/>
    </source>
</evidence>
<dbReference type="SUPFAM" id="SSF50249">
    <property type="entry name" value="Nucleic acid-binding proteins"/>
    <property type="match status" value="1"/>
</dbReference>
<evidence type="ECO:0000256" key="6">
    <source>
        <dbReference type="ARBA" id="ARBA00022722"/>
    </source>
</evidence>
<dbReference type="HAMAP" id="MF_00356">
    <property type="entry name" value="DNApol_PolC"/>
    <property type="match status" value="1"/>
</dbReference>
<dbReference type="CDD" id="cd07435">
    <property type="entry name" value="PHP_PolIIIA_POLC"/>
    <property type="match status" value="1"/>
</dbReference>
<dbReference type="InterPro" id="IPR029460">
    <property type="entry name" value="DNAPol_HHH"/>
</dbReference>
<keyword evidence="5 11" id="KW-0235">DNA replication</keyword>
<dbReference type="InterPro" id="IPR011708">
    <property type="entry name" value="DNA_pol3_alpha_NTPase_dom"/>
</dbReference>
<gene>
    <name evidence="11" type="primary">polC</name>
    <name evidence="14" type="ORF">IAA53_01805</name>
</gene>
<dbReference type="GO" id="GO:0003677">
    <property type="term" value="F:DNA binding"/>
    <property type="evidence" value="ECO:0007669"/>
    <property type="project" value="UniProtKB-UniRule"/>
</dbReference>
<evidence type="ECO:0000256" key="11">
    <source>
        <dbReference type="HAMAP-Rule" id="MF_00356"/>
    </source>
</evidence>
<dbReference type="SMART" id="SM00481">
    <property type="entry name" value="POLIIIAc"/>
    <property type="match status" value="1"/>
</dbReference>
<dbReference type="Pfam" id="PF07733">
    <property type="entry name" value="DNA_pol3_alpha"/>
    <property type="match status" value="2"/>
</dbReference>
<comment type="caution">
    <text evidence="14">The sequence shown here is derived from an EMBL/GenBank/DDBJ whole genome shotgun (WGS) entry which is preliminary data.</text>
</comment>
<reference evidence="14" key="1">
    <citation type="submission" date="2020-10" db="EMBL/GenBank/DDBJ databases">
        <authorList>
            <person name="Gilroy R."/>
        </authorList>
    </citation>
    <scope>NUCLEOTIDE SEQUENCE</scope>
    <source>
        <strain evidence="14">ChiBcec15-4380</strain>
    </source>
</reference>
<feature type="domain" description="Exonuclease" evidence="12">
    <location>
        <begin position="414"/>
        <end position="579"/>
    </location>
</feature>
<dbReference type="InterPro" id="IPR004805">
    <property type="entry name" value="DnaE2/DnaE/PolC"/>
</dbReference>
<dbReference type="NCBIfam" id="TIGR01405">
    <property type="entry name" value="polC_Gram_pos"/>
    <property type="match status" value="1"/>
</dbReference>
<comment type="similarity">
    <text evidence="11">Belongs to the DNA polymerase type-C family. PolC subfamily.</text>
</comment>
<dbReference type="EC" id="2.7.7.7" evidence="11"/>
<dbReference type="Gene3D" id="3.30.1900.20">
    <property type="match status" value="2"/>
</dbReference>
<dbReference type="GO" id="GO:0003887">
    <property type="term" value="F:DNA-directed DNA polymerase activity"/>
    <property type="evidence" value="ECO:0007669"/>
    <property type="project" value="UniProtKB-UniRule"/>
</dbReference>
<dbReference type="Gene3D" id="2.40.50.140">
    <property type="entry name" value="Nucleic acid-binding proteins"/>
    <property type="match status" value="1"/>
</dbReference>
<dbReference type="Gene3D" id="1.10.150.870">
    <property type="match status" value="1"/>
</dbReference>
<dbReference type="Pfam" id="PF00929">
    <property type="entry name" value="RNase_T"/>
    <property type="match status" value="1"/>
</dbReference>
<dbReference type="PANTHER" id="PTHR32294">
    <property type="entry name" value="DNA POLYMERASE III SUBUNIT ALPHA"/>
    <property type="match status" value="1"/>
</dbReference>
<comment type="catalytic activity">
    <reaction evidence="10 11">
        <text>DNA(n) + a 2'-deoxyribonucleoside 5'-triphosphate = DNA(n+1) + diphosphate</text>
        <dbReference type="Rhea" id="RHEA:22508"/>
        <dbReference type="Rhea" id="RHEA-COMP:17339"/>
        <dbReference type="Rhea" id="RHEA-COMP:17340"/>
        <dbReference type="ChEBI" id="CHEBI:33019"/>
        <dbReference type="ChEBI" id="CHEBI:61560"/>
        <dbReference type="ChEBI" id="CHEBI:173112"/>
        <dbReference type="EC" id="2.7.7.7"/>
    </reaction>
</comment>
<dbReference type="EMBL" id="DVHE01000014">
    <property type="protein sequence ID" value="HIR50017.1"/>
    <property type="molecule type" value="Genomic_DNA"/>
</dbReference>
<keyword evidence="9 11" id="KW-0239">DNA-directed DNA polymerase</keyword>
<evidence type="ECO:0000256" key="8">
    <source>
        <dbReference type="ARBA" id="ARBA00022839"/>
    </source>
</evidence>
<dbReference type="InterPro" id="IPR006054">
    <property type="entry name" value="DnaQ"/>
</dbReference>
<dbReference type="GO" id="GO:0006261">
    <property type="term" value="P:DNA-templated DNA replication"/>
    <property type="evidence" value="ECO:0007669"/>
    <property type="project" value="UniProtKB-UniRule"/>
</dbReference>
<evidence type="ECO:0000256" key="5">
    <source>
        <dbReference type="ARBA" id="ARBA00022705"/>
    </source>
</evidence>
<dbReference type="InterPro" id="IPR036397">
    <property type="entry name" value="RNaseH_sf"/>
</dbReference>
<keyword evidence="2 11" id="KW-0963">Cytoplasm</keyword>
<dbReference type="GO" id="GO:0005737">
    <property type="term" value="C:cytoplasm"/>
    <property type="evidence" value="ECO:0007669"/>
    <property type="project" value="UniProtKB-SubCell"/>
</dbReference>
<dbReference type="NCBIfam" id="TIGR00573">
    <property type="entry name" value="dnaq"/>
    <property type="match status" value="1"/>
</dbReference>
<dbReference type="InterPro" id="IPR040982">
    <property type="entry name" value="DNA_pol3_finger"/>
</dbReference>
<sequence length="1432" mass="159415">MNDTVYLLDLFSACPLSEDRRDVFSRVEVLGADIDPQERRVEVSLCAPVYISAEQLTKFQDAVRESYSLGTLRLRCTFPPEAVSGADHRDFCDVLCAVYPPARAILAGSRWDLSTEAVTIHLVANGKDQLEPYLPELQRHLQDHFGISPTLTIEAHSALTGEALYSETARIREAALKAMPAQPAPASAGSASKAPAADGNSEQIFGRPFFGEPTSMADLDLDMFKVVVKGQVFAINHKELKKRNAWIISFDMTDFTGSVRINQFMEPDKAKPILERLKVGMWIAVQGKMTFDRYDNEMVMQPLGIMLASQPKRVDRAAEKRVELHLHTRMSSMDALTDVAKVVAQAAAWGHKAIAITDHGTTQSFPDALKASKNKVAGTDQPIKILYGCEAYFVNDVDDRIVVHGSGAHSLDDAFVAFDLETTGLSAQNDVITEIGAVIYQNGEILDRFQSFVNPHRPLSQKIIDLTGITDEMLADAPDISEVLPAFLEFCGDRPLAAHNADFDVGFILAACRKLGIDYDPTYVDTLILAQNLLPDLKNHKLNIVADALSLPEFNHHRAVDDGVTVAHMLRRFFEMLKEQGISALPDINPKMAALRAGGHILDRQARHMLLFAKNQTGLRNLYRLVSYSNLKYFRRVPRIPKSELQQWREGILVGSACEAGELFQAIVAHKSHGELLRIASFYDFLEIQPLCNNAFMLAKGLAEDEEELREFNRTVVRLGQELGKPVVATGDVHFQNPEDEIYRRLLLASKGFEDCDRPLPLYFRTTDEMLEEFSYLGEETARAVVVEAPNLIADMCDTIRPVPHNLFAPSIENSVEDLKRLVYGKLHRLYGENPPELITKRVETEMHDIISCHYDVIYMSAQKLVQNSLEHGYLVGSRGSVGSSIVAYMSGITEVNSFPPHYRCPECKYTTFEVPAGIACGADLPDAYCPKCGAKFAKEGFNIPFETFLGFGGDKVPDIDLNFSGEYQSRAHAYCVEMFGASHVFRAGTIGTVAEKTAFGYVKNYLRERDKTVSRAEENRLAAGCVGVKRTTGQHPGGLVVIPQENEIWDFCPVQHPADDPRSDIITTQFEYHSMEENLLKLDMLGHDDPTMIRMMEDLTGVNAQEIPLDDKDTMSIFCSSKVLGFEDDPILGPTGACAIPEFGTSFVRGMLLDTKPDKFDILVRLSGFSHGTDVWLGNAKDLIVSGTASVSQAIGCRDDIMLYLISCGMPEKRSFKIMESVRKGRGLPEGAEDEMRQAGVPEWYIGSCKKIKYLFPKAHAVAYVMMAFRIAWFKVHHPLAFYAAYFYRRSQKDGFDAAMMTGGLESVREKIKEIQSNPDASGKEEDLLTTLEVCYEFYLRGFSFAPIDIYESEALRFRIQDGKLLPPFVAVAGLGETAALDIVEGRKGKRFISIEEFSAACPKVSKTHIENLRQAGAFRDLPETSQVTLF</sequence>
<evidence type="ECO:0000259" key="12">
    <source>
        <dbReference type="SMART" id="SM00479"/>
    </source>
</evidence>
<evidence type="ECO:0000259" key="13">
    <source>
        <dbReference type="SMART" id="SM00481"/>
    </source>
</evidence>
<organism evidence="14 15">
    <name type="scientific">Candidatus Avoscillospira avicola</name>
    <dbReference type="NCBI Taxonomy" id="2840706"/>
    <lineage>
        <taxon>Bacteria</taxon>
        <taxon>Bacillati</taxon>
        <taxon>Bacillota</taxon>
        <taxon>Clostridia</taxon>
        <taxon>Eubacteriales</taxon>
        <taxon>Oscillospiraceae</taxon>
        <taxon>Oscillospiraceae incertae sedis</taxon>
        <taxon>Candidatus Avoscillospira</taxon>
    </lineage>
</organism>
<dbReference type="FunFam" id="3.30.420.10:FF:000045">
    <property type="entry name" value="3'-5' exonuclease DinG"/>
    <property type="match status" value="1"/>
</dbReference>
<dbReference type="GO" id="GO:0008408">
    <property type="term" value="F:3'-5' exonuclease activity"/>
    <property type="evidence" value="ECO:0007669"/>
    <property type="project" value="UniProtKB-UniRule"/>
</dbReference>
<evidence type="ECO:0000256" key="10">
    <source>
        <dbReference type="ARBA" id="ARBA00049244"/>
    </source>
</evidence>
<dbReference type="Gene3D" id="3.30.420.10">
    <property type="entry name" value="Ribonuclease H-like superfamily/Ribonuclease H"/>
    <property type="match status" value="1"/>
</dbReference>
<evidence type="ECO:0000256" key="9">
    <source>
        <dbReference type="ARBA" id="ARBA00022932"/>
    </source>
</evidence>
<dbReference type="Pfam" id="PF14579">
    <property type="entry name" value="HHH_6"/>
    <property type="match status" value="1"/>
</dbReference>
<dbReference type="CDD" id="cd06127">
    <property type="entry name" value="DEDDh"/>
    <property type="match status" value="1"/>
</dbReference>
<dbReference type="CDD" id="cd04484">
    <property type="entry name" value="polC_OBF"/>
    <property type="match status" value="1"/>
</dbReference>
<evidence type="ECO:0000256" key="3">
    <source>
        <dbReference type="ARBA" id="ARBA00022679"/>
    </source>
</evidence>
<dbReference type="InterPro" id="IPR013520">
    <property type="entry name" value="Ribonucl_H"/>
</dbReference>
<protein>
    <recommendedName>
        <fullName evidence="11">DNA polymerase III PolC-type</fullName>
        <shortName evidence="11">PolIII</shortName>
        <ecNumber evidence="11">2.7.7.7</ecNumber>
    </recommendedName>
</protein>
<dbReference type="Gene3D" id="3.20.20.140">
    <property type="entry name" value="Metal-dependent hydrolases"/>
    <property type="match status" value="2"/>
</dbReference>
<dbReference type="InterPro" id="IPR012340">
    <property type="entry name" value="NA-bd_OB-fold"/>
</dbReference>
<dbReference type="Proteomes" id="UP000824239">
    <property type="component" value="Unassembled WGS sequence"/>
</dbReference>
<comment type="function">
    <text evidence="1 11">Required for replicative DNA synthesis. This DNA polymerase also exhibits 3' to 5' exonuclease activity.</text>
</comment>
<dbReference type="InterPro" id="IPR004013">
    <property type="entry name" value="PHP_dom"/>
</dbReference>
<dbReference type="NCBIfam" id="NF001688">
    <property type="entry name" value="PRK00448.1"/>
    <property type="match status" value="1"/>
</dbReference>
<keyword evidence="6 11" id="KW-0540">Nuclease</keyword>
<comment type="subcellular location">
    <subcellularLocation>
        <location evidence="11">Cytoplasm</location>
    </subcellularLocation>
</comment>
<dbReference type="CDD" id="cd07309">
    <property type="entry name" value="PHP"/>
    <property type="match status" value="1"/>
</dbReference>
<keyword evidence="7 11" id="KW-0378">Hydrolase</keyword>
<dbReference type="SUPFAM" id="SSF53098">
    <property type="entry name" value="Ribonuclease H-like"/>
    <property type="match status" value="1"/>
</dbReference>
<keyword evidence="8 11" id="KW-0269">Exonuclease</keyword>
<evidence type="ECO:0000313" key="15">
    <source>
        <dbReference type="Proteomes" id="UP000824239"/>
    </source>
</evidence>
<evidence type="ECO:0000256" key="1">
    <source>
        <dbReference type="ARBA" id="ARBA00003452"/>
    </source>
</evidence>
<evidence type="ECO:0000256" key="4">
    <source>
        <dbReference type="ARBA" id="ARBA00022695"/>
    </source>
</evidence>